<feature type="active site" evidence="4">
    <location>
        <position position="170"/>
    </location>
</feature>
<dbReference type="Proteomes" id="UP000071859">
    <property type="component" value="Unassembled WGS sequence"/>
</dbReference>
<dbReference type="GO" id="GO:0051287">
    <property type="term" value="F:NAD binding"/>
    <property type="evidence" value="ECO:0007669"/>
    <property type="project" value="InterPro"/>
</dbReference>
<dbReference type="Gene3D" id="3.40.50.720">
    <property type="entry name" value="NAD(P)-binding Rossmann-like Domain"/>
    <property type="match status" value="1"/>
</dbReference>
<evidence type="ECO:0000256" key="1">
    <source>
        <dbReference type="ARBA" id="ARBA00009080"/>
    </source>
</evidence>
<comment type="caution">
    <text evidence="7">The sequence shown here is derived from an EMBL/GenBank/DDBJ whole genome shotgun (WGS) entry which is preliminary data.</text>
</comment>
<dbReference type="OrthoDB" id="9777604at2"/>
<dbReference type="GO" id="GO:0016491">
    <property type="term" value="F:oxidoreductase activity"/>
    <property type="evidence" value="ECO:0007669"/>
    <property type="project" value="UniProtKB-KW"/>
</dbReference>
<name>A0A158DV03_9BURK</name>
<organism evidence="7 8">
    <name type="scientific">Caballeronia calidae</name>
    <dbReference type="NCBI Taxonomy" id="1777139"/>
    <lineage>
        <taxon>Bacteria</taxon>
        <taxon>Pseudomonadati</taxon>
        <taxon>Pseudomonadota</taxon>
        <taxon>Betaproteobacteria</taxon>
        <taxon>Burkholderiales</taxon>
        <taxon>Burkholderiaceae</taxon>
        <taxon>Caballeronia</taxon>
    </lineage>
</organism>
<gene>
    <name evidence="7" type="ORF">AWB78_05668</name>
</gene>
<accession>A0A158DV03</accession>
<evidence type="ECO:0000313" key="7">
    <source>
        <dbReference type="EMBL" id="SAK98452.1"/>
    </source>
</evidence>
<dbReference type="PIRSF" id="PIRSF000103">
    <property type="entry name" value="HIBADH"/>
    <property type="match status" value="1"/>
</dbReference>
<dbReference type="InterPro" id="IPR029154">
    <property type="entry name" value="HIBADH-like_NADP-bd"/>
</dbReference>
<feature type="domain" description="3-hydroxyisobutyrate dehydrogenase-like NAD-binding" evidence="6">
    <location>
        <begin position="164"/>
        <end position="285"/>
    </location>
</feature>
<keyword evidence="2" id="KW-0560">Oxidoreductase</keyword>
<dbReference type="PROSITE" id="PS00895">
    <property type="entry name" value="3_HYDROXYISOBUT_DH"/>
    <property type="match status" value="1"/>
</dbReference>
<feature type="domain" description="6-phosphogluconate dehydrogenase NADP-binding" evidence="5">
    <location>
        <begin position="2"/>
        <end position="161"/>
    </location>
</feature>
<dbReference type="SUPFAM" id="SSF48179">
    <property type="entry name" value="6-phosphogluconate dehydrogenase C-terminal domain-like"/>
    <property type="match status" value="1"/>
</dbReference>
<dbReference type="Gene3D" id="1.10.1040.10">
    <property type="entry name" value="N-(1-d-carboxylethyl)-l-norvaline Dehydrogenase, domain 2"/>
    <property type="match status" value="1"/>
</dbReference>
<dbReference type="RefSeq" id="WP_062609299.1">
    <property type="nucleotide sequence ID" value="NZ_FCOX02000037.1"/>
</dbReference>
<evidence type="ECO:0000256" key="2">
    <source>
        <dbReference type="ARBA" id="ARBA00023002"/>
    </source>
</evidence>
<evidence type="ECO:0000259" key="6">
    <source>
        <dbReference type="Pfam" id="PF14833"/>
    </source>
</evidence>
<dbReference type="InterPro" id="IPR006115">
    <property type="entry name" value="6PGDH_NADP-bd"/>
</dbReference>
<comment type="similarity">
    <text evidence="1">Belongs to the HIBADH-related family.</text>
</comment>
<dbReference type="GO" id="GO:0050661">
    <property type="term" value="F:NADP binding"/>
    <property type="evidence" value="ECO:0007669"/>
    <property type="project" value="InterPro"/>
</dbReference>
<dbReference type="PANTHER" id="PTHR43060">
    <property type="entry name" value="3-HYDROXYISOBUTYRATE DEHYDROGENASE-LIKE 1, MITOCHONDRIAL-RELATED"/>
    <property type="match status" value="1"/>
</dbReference>
<dbReference type="EMBL" id="FCOX02000037">
    <property type="protein sequence ID" value="SAK98452.1"/>
    <property type="molecule type" value="Genomic_DNA"/>
</dbReference>
<dbReference type="InterPro" id="IPR036291">
    <property type="entry name" value="NAD(P)-bd_dom_sf"/>
</dbReference>
<dbReference type="Pfam" id="PF03446">
    <property type="entry name" value="NAD_binding_2"/>
    <property type="match status" value="1"/>
</dbReference>
<dbReference type="AlphaFoldDB" id="A0A158DV03"/>
<evidence type="ECO:0000313" key="8">
    <source>
        <dbReference type="Proteomes" id="UP000071859"/>
    </source>
</evidence>
<dbReference type="InterPro" id="IPR013328">
    <property type="entry name" value="6PGD_dom2"/>
</dbReference>
<dbReference type="PANTHER" id="PTHR43060:SF15">
    <property type="entry name" value="3-HYDROXYISOBUTYRATE DEHYDROGENASE-LIKE 1, MITOCHONDRIAL-RELATED"/>
    <property type="match status" value="1"/>
</dbReference>
<reference evidence="7" key="1">
    <citation type="submission" date="2016-01" db="EMBL/GenBank/DDBJ databases">
        <authorList>
            <person name="Peeters C."/>
        </authorList>
    </citation>
    <scope>NUCLEOTIDE SEQUENCE</scope>
    <source>
        <strain evidence="7">LMG 29321</strain>
    </source>
</reference>
<evidence type="ECO:0000259" key="5">
    <source>
        <dbReference type="Pfam" id="PF03446"/>
    </source>
</evidence>
<sequence length="308" mass="32802">MKVGFIGLGRMGQGMAKNLAKNGASLLVYDANPQALAVLVEAGARQAESVAQVAEEVDVLFTSLPGPVQIEEVIFGQQGVLANMKPGLVLFELSTSSLSLNRRIHEAFSKKGGQMLDAPVSGGPAGAASGDLAIWIGGDKQVVEQHADLLRKFADKARHVGPIGAGTVAKLANNMAGYMILNIMAEVFSMAVKGDIEPLELWEAMRLGVVGKQSPLFMLTKQFLPGDFEHPAFALKLGHKDMMLGTGLAKELGVPMRLANLTLEEMTEALGRGWGEQDSRAFMKLQLERAGVKIAVNQEALQAALQKS</sequence>
<dbReference type="InterPro" id="IPR015815">
    <property type="entry name" value="HIBADH-related"/>
</dbReference>
<dbReference type="GO" id="GO:0016054">
    <property type="term" value="P:organic acid catabolic process"/>
    <property type="evidence" value="ECO:0007669"/>
    <property type="project" value="UniProtKB-ARBA"/>
</dbReference>
<keyword evidence="3" id="KW-0520">NAD</keyword>
<evidence type="ECO:0000256" key="4">
    <source>
        <dbReference type="PIRSR" id="PIRSR000103-1"/>
    </source>
</evidence>
<evidence type="ECO:0000256" key="3">
    <source>
        <dbReference type="ARBA" id="ARBA00023027"/>
    </source>
</evidence>
<dbReference type="InterPro" id="IPR002204">
    <property type="entry name" value="3-OH-isobutyrate_DH-rel_CS"/>
</dbReference>
<dbReference type="InterPro" id="IPR008927">
    <property type="entry name" value="6-PGluconate_DH-like_C_sf"/>
</dbReference>
<dbReference type="Pfam" id="PF14833">
    <property type="entry name" value="NAD_binding_11"/>
    <property type="match status" value="1"/>
</dbReference>
<proteinExistence type="inferred from homology"/>
<protein>
    <submittedName>
        <fullName evidence="7">6-phosphogluconate dehydrogenase</fullName>
    </submittedName>
</protein>
<keyword evidence="8" id="KW-1185">Reference proteome</keyword>
<dbReference type="SUPFAM" id="SSF51735">
    <property type="entry name" value="NAD(P)-binding Rossmann-fold domains"/>
    <property type="match status" value="1"/>
</dbReference>